<keyword evidence="1" id="KW-0732">Signal</keyword>
<accession>A0A6S6U1U5</accession>
<organism evidence="2">
    <name type="scientific">uncultured Thiotrichaceae bacterium</name>
    <dbReference type="NCBI Taxonomy" id="298394"/>
    <lineage>
        <taxon>Bacteria</taxon>
        <taxon>Pseudomonadati</taxon>
        <taxon>Pseudomonadota</taxon>
        <taxon>Gammaproteobacteria</taxon>
        <taxon>Thiotrichales</taxon>
        <taxon>Thiotrichaceae</taxon>
        <taxon>environmental samples</taxon>
    </lineage>
</organism>
<evidence type="ECO:0000256" key="1">
    <source>
        <dbReference type="SAM" id="SignalP"/>
    </source>
</evidence>
<feature type="signal peptide" evidence="1">
    <location>
        <begin position="1"/>
        <end position="20"/>
    </location>
</feature>
<proteinExistence type="predicted"/>
<reference evidence="2" key="1">
    <citation type="submission" date="2020-01" db="EMBL/GenBank/DDBJ databases">
        <authorList>
            <person name="Meier V. D."/>
            <person name="Meier V D."/>
        </authorList>
    </citation>
    <scope>NUCLEOTIDE SEQUENCE</scope>
    <source>
        <strain evidence="2">HLG_WM_MAG_08</strain>
    </source>
</reference>
<sequence>MKLHTIAFATLIAISTTASAEFMPMDNGQAAANGAANAQTYTTAQGQAYSTGTADANGWGRGNGNADGEVEFQIVFKGKGKTDMNADSAMKGSTNGNWYTTAKGDGYGNGYGNTYGYTQTQQ</sequence>
<dbReference type="EMBL" id="CACVAV010000318">
    <property type="protein sequence ID" value="CAA6820679.1"/>
    <property type="molecule type" value="Genomic_DNA"/>
</dbReference>
<protein>
    <submittedName>
        <fullName evidence="2">Uncharacterized protein</fullName>
    </submittedName>
</protein>
<dbReference type="AlphaFoldDB" id="A0A6S6U1U5"/>
<evidence type="ECO:0000313" key="2">
    <source>
        <dbReference type="EMBL" id="CAA6820679.1"/>
    </source>
</evidence>
<feature type="chain" id="PRO_5027822556" evidence="1">
    <location>
        <begin position="21"/>
        <end position="122"/>
    </location>
</feature>
<gene>
    <name evidence="2" type="ORF">HELGO_WM21934</name>
</gene>
<name>A0A6S6U1U5_9GAMM</name>